<dbReference type="SUPFAM" id="SSF52540">
    <property type="entry name" value="P-loop containing nucleoside triphosphate hydrolases"/>
    <property type="match status" value="1"/>
</dbReference>
<evidence type="ECO:0000313" key="5">
    <source>
        <dbReference type="Proteomes" id="UP000265520"/>
    </source>
</evidence>
<keyword evidence="1" id="KW-0234">DNA repair</keyword>
<keyword evidence="1" id="KW-0227">DNA damage</keyword>
<feature type="domain" description="Helitron helicase-like" evidence="3">
    <location>
        <begin position="252"/>
        <end position="339"/>
    </location>
</feature>
<feature type="domain" description="DNA helicase Pif1-like DEAD-box helicase" evidence="2">
    <location>
        <begin position="770"/>
        <end position="829"/>
    </location>
</feature>
<dbReference type="InterPro" id="IPR027417">
    <property type="entry name" value="P-loop_NTPase"/>
</dbReference>
<dbReference type="GO" id="GO:0006281">
    <property type="term" value="P:DNA repair"/>
    <property type="evidence" value="ECO:0007669"/>
    <property type="project" value="UniProtKB-KW"/>
</dbReference>
<comment type="cofactor">
    <cofactor evidence="1">
        <name>Mg(2+)</name>
        <dbReference type="ChEBI" id="CHEBI:18420"/>
    </cofactor>
</comment>
<accession>A0A392M159</accession>
<dbReference type="GO" id="GO:0005524">
    <property type="term" value="F:ATP binding"/>
    <property type="evidence" value="ECO:0007669"/>
    <property type="project" value="UniProtKB-KW"/>
</dbReference>
<evidence type="ECO:0000313" key="4">
    <source>
        <dbReference type="EMBL" id="MCH80334.1"/>
    </source>
</evidence>
<dbReference type="EMBL" id="LXQA010000934">
    <property type="protein sequence ID" value="MCH80334.1"/>
    <property type="molecule type" value="Genomic_DNA"/>
</dbReference>
<dbReference type="PANTHER" id="PTHR45786:SF66">
    <property type="entry name" value="HOOK MOTIF PROTEIN, PUTATIVE-RELATED"/>
    <property type="match status" value="1"/>
</dbReference>
<proteinExistence type="inferred from homology"/>
<keyword evidence="5" id="KW-1185">Reference proteome</keyword>
<dbReference type="GO" id="GO:0043139">
    <property type="term" value="F:5'-3' DNA helicase activity"/>
    <property type="evidence" value="ECO:0007669"/>
    <property type="project" value="UniProtKB-EC"/>
</dbReference>
<keyword evidence="1" id="KW-0378">Hydrolase</keyword>
<dbReference type="AlphaFoldDB" id="A0A392M159"/>
<dbReference type="Proteomes" id="UP000265520">
    <property type="component" value="Unassembled WGS sequence"/>
</dbReference>
<reference evidence="4 5" key="1">
    <citation type="journal article" date="2018" name="Front. Plant Sci.">
        <title>Red Clover (Trifolium pratense) and Zigzag Clover (T. medium) - A Picture of Genomic Similarities and Differences.</title>
        <authorList>
            <person name="Dluhosova J."/>
            <person name="Istvanek J."/>
            <person name="Nedelnik J."/>
            <person name="Repkova J."/>
        </authorList>
    </citation>
    <scope>NUCLEOTIDE SEQUENCE [LARGE SCALE GENOMIC DNA]</scope>
    <source>
        <strain evidence="5">cv. 10/8</strain>
        <tissue evidence="4">Leaf</tissue>
    </source>
</reference>
<dbReference type="PANTHER" id="PTHR45786">
    <property type="entry name" value="DNA BINDING PROTEIN-LIKE"/>
    <property type="match status" value="1"/>
</dbReference>
<evidence type="ECO:0000256" key="1">
    <source>
        <dbReference type="RuleBase" id="RU363044"/>
    </source>
</evidence>
<dbReference type="InterPro" id="IPR010285">
    <property type="entry name" value="DNA_helicase_pif1-like_DEAD"/>
</dbReference>
<dbReference type="Pfam" id="PF14214">
    <property type="entry name" value="Helitron_like_N"/>
    <property type="match status" value="1"/>
</dbReference>
<organism evidence="4 5">
    <name type="scientific">Trifolium medium</name>
    <dbReference type="NCBI Taxonomy" id="97028"/>
    <lineage>
        <taxon>Eukaryota</taxon>
        <taxon>Viridiplantae</taxon>
        <taxon>Streptophyta</taxon>
        <taxon>Embryophyta</taxon>
        <taxon>Tracheophyta</taxon>
        <taxon>Spermatophyta</taxon>
        <taxon>Magnoliopsida</taxon>
        <taxon>eudicotyledons</taxon>
        <taxon>Gunneridae</taxon>
        <taxon>Pentapetalae</taxon>
        <taxon>rosids</taxon>
        <taxon>fabids</taxon>
        <taxon>Fabales</taxon>
        <taxon>Fabaceae</taxon>
        <taxon>Papilionoideae</taxon>
        <taxon>50 kb inversion clade</taxon>
        <taxon>NPAAA clade</taxon>
        <taxon>Hologalegina</taxon>
        <taxon>IRL clade</taxon>
        <taxon>Trifolieae</taxon>
        <taxon>Trifolium</taxon>
    </lineage>
</organism>
<comment type="catalytic activity">
    <reaction evidence="1">
        <text>ATP + H2O = ADP + phosphate + H(+)</text>
        <dbReference type="Rhea" id="RHEA:13065"/>
        <dbReference type="ChEBI" id="CHEBI:15377"/>
        <dbReference type="ChEBI" id="CHEBI:15378"/>
        <dbReference type="ChEBI" id="CHEBI:30616"/>
        <dbReference type="ChEBI" id="CHEBI:43474"/>
        <dbReference type="ChEBI" id="CHEBI:456216"/>
        <dbReference type="EC" id="5.6.2.3"/>
    </reaction>
</comment>
<keyword evidence="1" id="KW-0233">DNA recombination</keyword>
<protein>
    <recommendedName>
        <fullName evidence="1">ATP-dependent DNA helicase</fullName>
        <ecNumber evidence="1">5.6.2.3</ecNumber>
    </recommendedName>
</protein>
<dbReference type="Pfam" id="PF05970">
    <property type="entry name" value="PIF1"/>
    <property type="match status" value="1"/>
</dbReference>
<evidence type="ECO:0000259" key="2">
    <source>
        <dbReference type="Pfam" id="PF05970"/>
    </source>
</evidence>
<evidence type="ECO:0000259" key="3">
    <source>
        <dbReference type="Pfam" id="PF14214"/>
    </source>
</evidence>
<comment type="similarity">
    <text evidence="1">Belongs to the helicase family.</text>
</comment>
<dbReference type="Gene3D" id="3.40.50.300">
    <property type="entry name" value="P-loop containing nucleotide triphosphate hydrolases"/>
    <property type="match status" value="1"/>
</dbReference>
<feature type="non-terminal residue" evidence="4">
    <location>
        <position position="829"/>
    </location>
</feature>
<keyword evidence="1 4" id="KW-0347">Helicase</keyword>
<dbReference type="EC" id="5.6.2.3" evidence="1"/>
<dbReference type="GO" id="GO:0016887">
    <property type="term" value="F:ATP hydrolysis activity"/>
    <property type="evidence" value="ECO:0007669"/>
    <property type="project" value="RHEA"/>
</dbReference>
<sequence length="829" mass="96594">MCCGNGKVQLPLLKQAPQLLQQLLFDQTFPENKKFQQNIRSYNSMFAFTSPGMKFDDTNNKGRGPPIIRIQGQTCHRIGSLLPISGQPPKFGQLYIYDTDNEIQNRMHGFRKNVEISSETVHKLSRMLDQHNVHAKGFRMARDRIKQGHVRDLRLKLIHERSTDGRIYNTPTVSEVAALIVGDVDSADERDIILEYQTGRLKRINEFHPAYLAYQYPLLFPYGEDGFRRGTLHREIQGVPINKRNRLTIMEWLSFRIQSRKYEAQTLLSSRRLFQQFLVDGFTMMETQRLLWVRNNQSKLRVGKYRKLNDDHDGAPKTGKRVVLPSTFVGGKRYMDDMYTIEFQKRGLPHAHILLFLHPSSKYPTPSDIDKIISAEIPDQQTQPELYNLVKCHMIHGPCGRSRTESPCMKKGNCSKYFPKKYQEHTLVDNDGFPLYRRRSNDRTVLKNGIELDNRHVVPYNPQLLLKYQAHINMEWCNQCTSIKYLFKYINKGYDRITATLTRDPSEKTIEEVDEIKQYLDCRIEDILLKPSVTESMFTAWLEANNKYPEAATLTYSEFIGHFVYVRRQRIWKPRKRGYTIGRLIWVPPSTGELYYFRMMLTIVQGPKSYEEIMKVNGIQYFSYRDACFAMGFLQDDKEYIAAIKESKDWGSGMFLRKLFVCMLLAATMDRPRHVWDNTKHWLSDGILYYQRRVANNRTLQLTAEELENLTLLEIEKYLQANRKSLKDFPTLPYPKGYVTATLGNRLIYDETNYDVSQQQREFEQLSASLTDEQKAIYNTIIEAVDQQQGGVFFLHGYGGTGKTFMWRTLASSLRARSKIVLTVASSGI</sequence>
<keyword evidence="1" id="KW-0547">Nucleotide-binding</keyword>
<keyword evidence="1" id="KW-0067">ATP-binding</keyword>
<comment type="caution">
    <text evidence="4">The sequence shown here is derived from an EMBL/GenBank/DDBJ whole genome shotgun (WGS) entry which is preliminary data.</text>
</comment>
<dbReference type="GO" id="GO:0006310">
    <property type="term" value="P:DNA recombination"/>
    <property type="evidence" value="ECO:0007669"/>
    <property type="project" value="UniProtKB-KW"/>
</dbReference>
<gene>
    <name evidence="4" type="ORF">A2U01_0001101</name>
</gene>
<dbReference type="InterPro" id="IPR025476">
    <property type="entry name" value="Helitron_helicase-like"/>
</dbReference>
<name>A0A392M159_9FABA</name>
<dbReference type="GO" id="GO:0000723">
    <property type="term" value="P:telomere maintenance"/>
    <property type="evidence" value="ECO:0007669"/>
    <property type="project" value="InterPro"/>
</dbReference>